<dbReference type="InterPro" id="IPR003594">
    <property type="entry name" value="HATPase_dom"/>
</dbReference>
<organism evidence="14 15">
    <name type="scientific">Allonocardiopsis opalescens</name>
    <dbReference type="NCBI Taxonomy" id="1144618"/>
    <lineage>
        <taxon>Bacteria</taxon>
        <taxon>Bacillati</taxon>
        <taxon>Actinomycetota</taxon>
        <taxon>Actinomycetes</taxon>
        <taxon>Streptosporangiales</taxon>
        <taxon>Allonocardiopsis</taxon>
    </lineage>
</organism>
<evidence type="ECO:0000313" key="15">
    <source>
        <dbReference type="Proteomes" id="UP000237846"/>
    </source>
</evidence>
<accession>A0A2T0Q0A5</accession>
<dbReference type="InterPro" id="IPR050428">
    <property type="entry name" value="TCS_sensor_his_kinase"/>
</dbReference>
<dbReference type="InterPro" id="IPR005467">
    <property type="entry name" value="His_kinase_dom"/>
</dbReference>
<dbReference type="SUPFAM" id="SSF47384">
    <property type="entry name" value="Homodimeric domain of signal transducing histidine kinase"/>
    <property type="match status" value="1"/>
</dbReference>
<dbReference type="EMBL" id="PVZC01000006">
    <property type="protein sequence ID" value="PRX97232.1"/>
    <property type="molecule type" value="Genomic_DNA"/>
</dbReference>
<dbReference type="Proteomes" id="UP000237846">
    <property type="component" value="Unassembled WGS sequence"/>
</dbReference>
<comment type="caution">
    <text evidence="14">The sequence shown here is derived from an EMBL/GenBank/DDBJ whole genome shotgun (WGS) entry which is preliminary data.</text>
</comment>
<feature type="transmembrane region" description="Helical" evidence="11">
    <location>
        <begin position="185"/>
        <end position="208"/>
    </location>
</feature>
<dbReference type="PANTHER" id="PTHR45436">
    <property type="entry name" value="SENSOR HISTIDINE KINASE YKOH"/>
    <property type="match status" value="1"/>
</dbReference>
<keyword evidence="10 11" id="KW-0472">Membrane</keyword>
<feature type="domain" description="HAMP" evidence="13">
    <location>
        <begin position="209"/>
        <end position="263"/>
    </location>
</feature>
<dbReference type="InterPro" id="IPR036097">
    <property type="entry name" value="HisK_dim/P_sf"/>
</dbReference>
<sequence>MSPHPPAPPTGPVRRDAGWTELSGRYLGRLSLRARVSLLAALAVIITVAVSGVFTYQLVRTQLRETTDQSLALQAQQFSNSTFAQDSTFFRQAVGAYQALGVNMAYAVRGELPITIAEMSPAVPLDDPGVQSDVRLAQAGVNGVLLRDAYSEGVHVRVATVSGTPGVALVLIQPLTSVDASLARLGWLMVGIGLVALVFAVTGGWAIARAGLAPVRRLSEAAGTIARTQELSTRPIEAEGDDEIAQLAASFNAMVSALEQSRRRQRQLVADASHELRTPLTSLRTNISLLLQSRRAPDRELDPADLDALLCDVDAQLAELSQLINDLVALARDEEQPREMAPVDFDAVVAAAVERVRRRDPSRVFKVDLRPWRLTGSAAELERAVVNLLDNAVKFSPSAPADPSGEANAVEVELRAGRLTVSDRGPGIPEHDLPHIFDRFYRSAEARSHAGSGLGLAIVRQAALNHGGDVRAENRPGGGTRMWMYVPGRPG</sequence>
<evidence type="ECO:0000256" key="9">
    <source>
        <dbReference type="ARBA" id="ARBA00023012"/>
    </source>
</evidence>
<evidence type="ECO:0000256" key="4">
    <source>
        <dbReference type="ARBA" id="ARBA00022553"/>
    </source>
</evidence>
<evidence type="ECO:0000313" key="14">
    <source>
        <dbReference type="EMBL" id="PRX97232.1"/>
    </source>
</evidence>
<comment type="catalytic activity">
    <reaction evidence="1">
        <text>ATP + protein L-histidine = ADP + protein N-phospho-L-histidine.</text>
        <dbReference type="EC" id="2.7.13.3"/>
    </reaction>
</comment>
<evidence type="ECO:0000256" key="7">
    <source>
        <dbReference type="ARBA" id="ARBA00022777"/>
    </source>
</evidence>
<evidence type="ECO:0000256" key="1">
    <source>
        <dbReference type="ARBA" id="ARBA00000085"/>
    </source>
</evidence>
<feature type="domain" description="Histidine kinase" evidence="12">
    <location>
        <begin position="271"/>
        <end position="490"/>
    </location>
</feature>
<keyword evidence="15" id="KW-1185">Reference proteome</keyword>
<evidence type="ECO:0000256" key="8">
    <source>
        <dbReference type="ARBA" id="ARBA00022989"/>
    </source>
</evidence>
<dbReference type="CDD" id="cd00082">
    <property type="entry name" value="HisKA"/>
    <property type="match status" value="1"/>
</dbReference>
<dbReference type="PRINTS" id="PR00344">
    <property type="entry name" value="BCTRLSENSOR"/>
</dbReference>
<evidence type="ECO:0000259" key="13">
    <source>
        <dbReference type="PROSITE" id="PS50885"/>
    </source>
</evidence>
<dbReference type="GO" id="GO:0000155">
    <property type="term" value="F:phosphorelay sensor kinase activity"/>
    <property type="evidence" value="ECO:0007669"/>
    <property type="project" value="InterPro"/>
</dbReference>
<dbReference type="SMART" id="SM00304">
    <property type="entry name" value="HAMP"/>
    <property type="match status" value="1"/>
</dbReference>
<dbReference type="CDD" id="cd06225">
    <property type="entry name" value="HAMP"/>
    <property type="match status" value="1"/>
</dbReference>
<dbReference type="Gene3D" id="3.30.565.10">
    <property type="entry name" value="Histidine kinase-like ATPase, C-terminal domain"/>
    <property type="match status" value="1"/>
</dbReference>
<dbReference type="InterPro" id="IPR003660">
    <property type="entry name" value="HAMP_dom"/>
</dbReference>
<comment type="subcellular location">
    <subcellularLocation>
        <location evidence="2">Cell membrane</location>
    </subcellularLocation>
</comment>
<dbReference type="SMART" id="SM00387">
    <property type="entry name" value="HATPase_c"/>
    <property type="match status" value="1"/>
</dbReference>
<dbReference type="Pfam" id="PF02518">
    <property type="entry name" value="HATPase_c"/>
    <property type="match status" value="1"/>
</dbReference>
<dbReference type="SUPFAM" id="SSF55874">
    <property type="entry name" value="ATPase domain of HSP90 chaperone/DNA topoisomerase II/histidine kinase"/>
    <property type="match status" value="1"/>
</dbReference>
<proteinExistence type="predicted"/>
<evidence type="ECO:0000256" key="2">
    <source>
        <dbReference type="ARBA" id="ARBA00004236"/>
    </source>
</evidence>
<evidence type="ECO:0000256" key="10">
    <source>
        <dbReference type="ARBA" id="ARBA00023136"/>
    </source>
</evidence>
<dbReference type="Pfam" id="PF00512">
    <property type="entry name" value="HisKA"/>
    <property type="match status" value="1"/>
</dbReference>
<dbReference type="PROSITE" id="PS50109">
    <property type="entry name" value="HIS_KIN"/>
    <property type="match status" value="1"/>
</dbReference>
<evidence type="ECO:0000256" key="3">
    <source>
        <dbReference type="ARBA" id="ARBA00012438"/>
    </source>
</evidence>
<dbReference type="SUPFAM" id="SSF158472">
    <property type="entry name" value="HAMP domain-like"/>
    <property type="match status" value="1"/>
</dbReference>
<dbReference type="AlphaFoldDB" id="A0A2T0Q0A5"/>
<feature type="transmembrane region" description="Helical" evidence="11">
    <location>
        <begin position="36"/>
        <end position="59"/>
    </location>
</feature>
<keyword evidence="5" id="KW-0808">Transferase</keyword>
<keyword evidence="4" id="KW-0597">Phosphoprotein</keyword>
<keyword evidence="9" id="KW-0902">Two-component regulatory system</keyword>
<protein>
    <recommendedName>
        <fullName evidence="3">histidine kinase</fullName>
        <ecNumber evidence="3">2.7.13.3</ecNumber>
    </recommendedName>
</protein>
<dbReference type="InterPro" id="IPR036890">
    <property type="entry name" value="HATPase_C_sf"/>
</dbReference>
<keyword evidence="7 14" id="KW-0418">Kinase</keyword>
<dbReference type="EC" id="2.7.13.3" evidence="3"/>
<evidence type="ECO:0000256" key="6">
    <source>
        <dbReference type="ARBA" id="ARBA00022692"/>
    </source>
</evidence>
<dbReference type="PROSITE" id="PS50885">
    <property type="entry name" value="HAMP"/>
    <property type="match status" value="1"/>
</dbReference>
<reference evidence="14 15" key="1">
    <citation type="submission" date="2018-03" db="EMBL/GenBank/DDBJ databases">
        <title>Genomic Encyclopedia of Archaeal and Bacterial Type Strains, Phase II (KMG-II): from individual species to whole genera.</title>
        <authorList>
            <person name="Goeker M."/>
        </authorList>
    </citation>
    <scope>NUCLEOTIDE SEQUENCE [LARGE SCALE GENOMIC DNA]</scope>
    <source>
        <strain evidence="14 15">DSM 45601</strain>
    </source>
</reference>
<dbReference type="RefSeq" id="WP_106249115.1">
    <property type="nucleotide sequence ID" value="NZ_PVZC01000006.1"/>
</dbReference>
<dbReference type="InterPro" id="IPR004358">
    <property type="entry name" value="Sig_transdc_His_kin-like_C"/>
</dbReference>
<keyword evidence="8 11" id="KW-1133">Transmembrane helix</keyword>
<name>A0A2T0Q0A5_9ACTN</name>
<dbReference type="PANTHER" id="PTHR45436:SF5">
    <property type="entry name" value="SENSOR HISTIDINE KINASE TRCS"/>
    <property type="match status" value="1"/>
</dbReference>
<dbReference type="Gene3D" id="6.10.340.10">
    <property type="match status" value="1"/>
</dbReference>
<evidence type="ECO:0000256" key="5">
    <source>
        <dbReference type="ARBA" id="ARBA00022679"/>
    </source>
</evidence>
<dbReference type="CDD" id="cd00075">
    <property type="entry name" value="HATPase"/>
    <property type="match status" value="1"/>
</dbReference>
<evidence type="ECO:0000259" key="12">
    <source>
        <dbReference type="PROSITE" id="PS50109"/>
    </source>
</evidence>
<dbReference type="Gene3D" id="1.10.287.130">
    <property type="match status" value="1"/>
</dbReference>
<dbReference type="Pfam" id="PF00672">
    <property type="entry name" value="HAMP"/>
    <property type="match status" value="1"/>
</dbReference>
<dbReference type="OrthoDB" id="9786919at2"/>
<keyword evidence="6 11" id="KW-0812">Transmembrane</keyword>
<dbReference type="InterPro" id="IPR003661">
    <property type="entry name" value="HisK_dim/P_dom"/>
</dbReference>
<gene>
    <name evidence="14" type="ORF">CLV72_106268</name>
</gene>
<dbReference type="SMART" id="SM00388">
    <property type="entry name" value="HisKA"/>
    <property type="match status" value="1"/>
</dbReference>
<dbReference type="GO" id="GO:0005886">
    <property type="term" value="C:plasma membrane"/>
    <property type="evidence" value="ECO:0007669"/>
    <property type="project" value="UniProtKB-SubCell"/>
</dbReference>
<evidence type="ECO:0000256" key="11">
    <source>
        <dbReference type="SAM" id="Phobius"/>
    </source>
</evidence>